<evidence type="ECO:0000313" key="2">
    <source>
        <dbReference type="EMBL" id="VFK68295.1"/>
    </source>
</evidence>
<protein>
    <submittedName>
        <fullName evidence="2">Uncharacterized protein</fullName>
    </submittedName>
</protein>
<name>A0A451AQL2_9GAMM</name>
<sequence>MNLKTLEWPMKGELAKVTISGVKTQLVKLIEAWPVEDEYQAMLLSKAVRKAMKKIRRTSDTGKDNEALGWLLNMDAGEVLDNAFVTGVRTIVPKWIEECPLDEKRAASLVSLVLYTLVNEDVNRKNAERS</sequence>
<reference evidence="2" key="1">
    <citation type="submission" date="2019-02" db="EMBL/GenBank/DDBJ databases">
        <authorList>
            <person name="Gruber-Vodicka R. H."/>
            <person name="Seah K. B. B."/>
        </authorList>
    </citation>
    <scope>NUCLEOTIDE SEQUENCE</scope>
    <source>
        <strain evidence="2">BECK_BY19</strain>
        <strain evidence="1">BECK_BY8</strain>
    </source>
</reference>
<gene>
    <name evidence="1" type="ORF">BECKUNK1418G_GA0071005_100234</name>
    <name evidence="2" type="ORF">BECKUNK1418H_GA0071006_100134</name>
</gene>
<organism evidence="2">
    <name type="scientific">Candidatus Kentrum sp. UNK</name>
    <dbReference type="NCBI Taxonomy" id="2126344"/>
    <lineage>
        <taxon>Bacteria</taxon>
        <taxon>Pseudomonadati</taxon>
        <taxon>Pseudomonadota</taxon>
        <taxon>Gammaproteobacteria</taxon>
        <taxon>Candidatus Kentrum</taxon>
    </lineage>
</organism>
<dbReference type="AlphaFoldDB" id="A0A451AQL2"/>
<evidence type="ECO:0000313" key="1">
    <source>
        <dbReference type="EMBL" id="VFK58183.1"/>
    </source>
</evidence>
<proteinExistence type="predicted"/>
<dbReference type="EMBL" id="CAADGD010000001">
    <property type="protein sequence ID" value="VFK68295.1"/>
    <property type="molecule type" value="Genomic_DNA"/>
</dbReference>
<accession>A0A451AQL2</accession>
<dbReference type="EMBL" id="CAADFZ010000002">
    <property type="protein sequence ID" value="VFK58183.1"/>
    <property type="molecule type" value="Genomic_DNA"/>
</dbReference>